<proteinExistence type="predicted"/>
<name>A0ACB9G6P2_CICIN</name>
<accession>A0ACB9G6P2</accession>
<keyword evidence="2" id="KW-1185">Reference proteome</keyword>
<protein>
    <submittedName>
        <fullName evidence="1">Uncharacterized protein</fullName>
    </submittedName>
</protein>
<sequence>MALDRPFLINLYWGGNIEYVNGIVKGDQSTLTTSNIVRHKMSYEEFKDLIYAHVGIDKIAYKLSISLCYQFGGICNISRVINDSSLELMYYLAENDQNYYGQVLVEIEKISHEQTRVTGFVDLLRNFDVSEQTQSQVTNPSNVAFPLPNNDRFEAADDFGFDDPNSQCSEDNVSKSVSDVGDDSDDLNETPVVNFMNDIGDEGDDDITDLPDTIHMDVWNESENKIRLGMQFESREDVKKAVTLWSIAQNREFKVYESKSRLWVAKCKTLGREEESSNIAFNTPHYTWYVRAVKKKNHHMWKITRWVGTHNCFGSCIGNNNRNLNSEIIASYVIHSIKKDVAYPVKQIQADIKNSLNVNVSYGKAWHGRRRAIENIYGTWESNFAELPKYIAALQASNPSTIVKWFHETNNSSSHVATFKYIFWAFGPAIDAFQLCRPVISVDGCHLKGSYKGKMLVAVTKDANNSILPIAYAIVDEETSHSWCWFLYQFRHYVAQDRQLCVISDRHQGIIHAMTNLEEWKEPLAYHRFCLRHIRSNLMKKYNNMSLKRFCWAMGSTTQKRKFVKYIKEIKSINPEAWQYLRQIHKSQWCLLYDANHRWGFLTTNISESMNNALRGARQLPIRACIDLTFNRTVQLFRKHSANAMNCNTPLPSRMWRLFHKRETRAQSHSLTEFDYNEGVYRIVTKFQINEKGGNTQTVHYFQHTCTCGKWQMERLPCSHALAVCRYRGDNPLSIVNTVYTTVTYKQQYNYAFAPLSHVDYWLESDWKIEADYSKLSVSRGRRRSNRFRNEMDVRHPDEPRRCGLCHQPGHNRRNCSNSQPRYNAT</sequence>
<reference evidence="2" key="1">
    <citation type="journal article" date="2022" name="Mol. Ecol. Resour.">
        <title>The genomes of chicory, endive, great burdock and yacon provide insights into Asteraceae palaeo-polyploidization history and plant inulin production.</title>
        <authorList>
            <person name="Fan W."/>
            <person name="Wang S."/>
            <person name="Wang H."/>
            <person name="Wang A."/>
            <person name="Jiang F."/>
            <person name="Liu H."/>
            <person name="Zhao H."/>
            <person name="Xu D."/>
            <person name="Zhang Y."/>
        </authorList>
    </citation>
    <scope>NUCLEOTIDE SEQUENCE [LARGE SCALE GENOMIC DNA]</scope>
    <source>
        <strain evidence="2">cv. Punajuju</strain>
    </source>
</reference>
<evidence type="ECO:0000313" key="1">
    <source>
        <dbReference type="EMBL" id="KAI3779089.1"/>
    </source>
</evidence>
<gene>
    <name evidence="1" type="ORF">L2E82_08571</name>
</gene>
<organism evidence="1 2">
    <name type="scientific">Cichorium intybus</name>
    <name type="common">Chicory</name>
    <dbReference type="NCBI Taxonomy" id="13427"/>
    <lineage>
        <taxon>Eukaryota</taxon>
        <taxon>Viridiplantae</taxon>
        <taxon>Streptophyta</taxon>
        <taxon>Embryophyta</taxon>
        <taxon>Tracheophyta</taxon>
        <taxon>Spermatophyta</taxon>
        <taxon>Magnoliopsida</taxon>
        <taxon>eudicotyledons</taxon>
        <taxon>Gunneridae</taxon>
        <taxon>Pentapetalae</taxon>
        <taxon>asterids</taxon>
        <taxon>campanulids</taxon>
        <taxon>Asterales</taxon>
        <taxon>Asteraceae</taxon>
        <taxon>Cichorioideae</taxon>
        <taxon>Cichorieae</taxon>
        <taxon>Cichoriinae</taxon>
        <taxon>Cichorium</taxon>
    </lineage>
</organism>
<evidence type="ECO:0000313" key="2">
    <source>
        <dbReference type="Proteomes" id="UP001055811"/>
    </source>
</evidence>
<comment type="caution">
    <text evidence="1">The sequence shown here is derived from an EMBL/GenBank/DDBJ whole genome shotgun (WGS) entry which is preliminary data.</text>
</comment>
<reference evidence="1 2" key="2">
    <citation type="journal article" date="2022" name="Mol. Ecol. Resour.">
        <title>The genomes of chicory, endive, great burdock and yacon provide insights into Asteraceae paleo-polyploidization history and plant inulin production.</title>
        <authorList>
            <person name="Fan W."/>
            <person name="Wang S."/>
            <person name="Wang H."/>
            <person name="Wang A."/>
            <person name="Jiang F."/>
            <person name="Liu H."/>
            <person name="Zhao H."/>
            <person name="Xu D."/>
            <person name="Zhang Y."/>
        </authorList>
    </citation>
    <scope>NUCLEOTIDE SEQUENCE [LARGE SCALE GENOMIC DNA]</scope>
    <source>
        <strain evidence="2">cv. Punajuju</strain>
        <tissue evidence="1">Leaves</tissue>
    </source>
</reference>
<dbReference type="EMBL" id="CM042010">
    <property type="protein sequence ID" value="KAI3779089.1"/>
    <property type="molecule type" value="Genomic_DNA"/>
</dbReference>
<dbReference type="Proteomes" id="UP001055811">
    <property type="component" value="Linkage Group LG02"/>
</dbReference>